<dbReference type="AlphaFoldDB" id="A0A3B1E6L6"/>
<dbReference type="SUPFAM" id="SSF46785">
    <property type="entry name" value="Winged helix' DNA-binding domain"/>
    <property type="match status" value="1"/>
</dbReference>
<keyword evidence="1" id="KW-0678">Repressor</keyword>
<name>A0A3B1E6L6_9ZZZZ</name>
<dbReference type="GO" id="GO:0045892">
    <property type="term" value="P:negative regulation of DNA-templated transcription"/>
    <property type="evidence" value="ECO:0007669"/>
    <property type="project" value="TreeGrafter"/>
</dbReference>
<dbReference type="GO" id="GO:0003677">
    <property type="term" value="F:DNA binding"/>
    <property type="evidence" value="ECO:0007669"/>
    <property type="project" value="InterPro"/>
</dbReference>
<dbReference type="InterPro" id="IPR036388">
    <property type="entry name" value="WH-like_DNA-bd_sf"/>
</dbReference>
<gene>
    <name evidence="5" type="ORF">MNB_ARC-1_105</name>
</gene>
<dbReference type="PANTHER" id="PTHR34824">
    <property type="entry name" value="HEAT-INDUCIBLE TRANSCRIPTION REPRESSOR HRCA"/>
    <property type="match status" value="1"/>
</dbReference>
<dbReference type="EMBL" id="UOYO01000035">
    <property type="protein sequence ID" value="VAY87802.1"/>
    <property type="molecule type" value="Genomic_DNA"/>
</dbReference>
<protein>
    <submittedName>
        <fullName evidence="5">Heat-inducible transcription repressor HrcA</fullName>
    </submittedName>
</protein>
<keyword evidence="4" id="KW-0804">Transcription</keyword>
<keyword evidence="3" id="KW-0346">Stress response</keyword>
<dbReference type="InterPro" id="IPR002571">
    <property type="entry name" value="HrcA"/>
</dbReference>
<evidence type="ECO:0000256" key="4">
    <source>
        <dbReference type="ARBA" id="ARBA00023163"/>
    </source>
</evidence>
<dbReference type="PANTHER" id="PTHR34824:SF1">
    <property type="entry name" value="HEAT-INDUCIBLE TRANSCRIPTION REPRESSOR HRCA"/>
    <property type="match status" value="1"/>
</dbReference>
<evidence type="ECO:0000256" key="2">
    <source>
        <dbReference type="ARBA" id="ARBA00023015"/>
    </source>
</evidence>
<evidence type="ECO:0000256" key="1">
    <source>
        <dbReference type="ARBA" id="ARBA00022491"/>
    </source>
</evidence>
<evidence type="ECO:0000313" key="5">
    <source>
        <dbReference type="EMBL" id="VAY87802.1"/>
    </source>
</evidence>
<keyword evidence="2" id="KW-0805">Transcription regulation</keyword>
<organism evidence="5">
    <name type="scientific">hydrothermal vent metagenome</name>
    <dbReference type="NCBI Taxonomy" id="652676"/>
    <lineage>
        <taxon>unclassified sequences</taxon>
        <taxon>metagenomes</taxon>
        <taxon>ecological metagenomes</taxon>
    </lineage>
</organism>
<accession>A0A3B1E6L6</accession>
<dbReference type="InterPro" id="IPR036390">
    <property type="entry name" value="WH_DNA-bd_sf"/>
</dbReference>
<evidence type="ECO:0000256" key="3">
    <source>
        <dbReference type="ARBA" id="ARBA00023016"/>
    </source>
</evidence>
<proteinExistence type="predicted"/>
<reference evidence="5" key="1">
    <citation type="submission" date="2018-10" db="EMBL/GenBank/DDBJ databases">
        <authorList>
            <person name="Aoki K."/>
        </authorList>
    </citation>
    <scope>NUCLEOTIDE SEQUENCE</scope>
</reference>
<sequence length="281" mass="32500">MFDKKEFLLHSIIKAYLENREPISSNGLKSMYDISFSPATIRGYFKKLCDEGYLAQEHISSGRTPTTEALKEYWTKRLKFNLTNIDYDQLVNLATSMELTVFIRQQTTDTLHRILNVENVYMILEFYKTKLLGQSVNKFPLTTQCDSYAVTIEFNNAFYKFLTDMKDRTFDDILEISSQVGANHLHMELSKYVQNNIFEIINIKKFLQLAVQCDLDEKNVNLFLQGDVMLKLKQGIYLDGLLPQGQIAICHDTKVHGTDIKILVVGSLSSDFEYFYNNISL</sequence>
<dbReference type="Gene3D" id="1.10.10.10">
    <property type="entry name" value="Winged helix-like DNA-binding domain superfamily/Winged helix DNA-binding domain"/>
    <property type="match status" value="1"/>
</dbReference>